<comment type="caution">
    <text evidence="3">The sequence shown here is derived from an EMBL/GenBank/DDBJ whole genome shotgun (WGS) entry which is preliminary data.</text>
</comment>
<accession>A0A086ZJL0</accession>
<feature type="region of interest" description="Disordered" evidence="1">
    <location>
        <begin position="1"/>
        <end position="25"/>
    </location>
</feature>
<feature type="transmembrane region" description="Helical" evidence="2">
    <location>
        <begin position="80"/>
        <end position="103"/>
    </location>
</feature>
<evidence type="ECO:0000313" key="3">
    <source>
        <dbReference type="EMBL" id="KFI46710.1"/>
    </source>
</evidence>
<feature type="compositionally biased region" description="Polar residues" evidence="1">
    <location>
        <begin position="1"/>
        <end position="11"/>
    </location>
</feature>
<name>A0A086ZJL0_9BIFI</name>
<feature type="transmembrane region" description="Helical" evidence="2">
    <location>
        <begin position="162"/>
        <end position="183"/>
    </location>
</feature>
<evidence type="ECO:0000256" key="2">
    <source>
        <dbReference type="SAM" id="Phobius"/>
    </source>
</evidence>
<dbReference type="Proteomes" id="UP000029096">
    <property type="component" value="Unassembled WGS sequence"/>
</dbReference>
<proteinExistence type="predicted"/>
<keyword evidence="4" id="KW-1185">Reference proteome</keyword>
<dbReference type="EMBL" id="JGYP01000001">
    <property type="protein sequence ID" value="KFI46710.1"/>
    <property type="molecule type" value="Genomic_DNA"/>
</dbReference>
<dbReference type="AlphaFoldDB" id="A0A086ZJL0"/>
<evidence type="ECO:0000313" key="4">
    <source>
        <dbReference type="Proteomes" id="UP000029096"/>
    </source>
</evidence>
<dbReference type="STRING" id="1437606.BBOH_0182"/>
<sequence>MDTNDPTSANGTGKPMKTVPGEEPPCLTTESFKTSPFGTSTRFGGGKPALWAICVTVGMLIGICCGIAIFVVASKSSKNALTVAISEAFPIAFVGIIACWFVIVDKRTIKGKNSHDEENVENAWVRQSTSWGYCVLLLTNTALFIASWFCTGPISVELVQMVLVGCLFLGPMACLVGYGFHYWKGTR</sequence>
<dbReference type="RefSeq" id="WP_033520235.1">
    <property type="nucleotide sequence ID" value="NZ_JDUS01000001.1"/>
</dbReference>
<keyword evidence="2" id="KW-0472">Membrane</keyword>
<keyword evidence="2" id="KW-0812">Transmembrane</keyword>
<reference evidence="3 4" key="1">
    <citation type="submission" date="2014-03" db="EMBL/GenBank/DDBJ databases">
        <title>Genomics of Bifidobacteria.</title>
        <authorList>
            <person name="Ventura M."/>
            <person name="Milani C."/>
            <person name="Lugli G.A."/>
        </authorList>
    </citation>
    <scope>NUCLEOTIDE SEQUENCE [LARGE SCALE GENOMIC DNA]</scope>
    <source>
        <strain evidence="3 4">DSM 22767</strain>
    </source>
</reference>
<feature type="transmembrane region" description="Helical" evidence="2">
    <location>
        <begin position="130"/>
        <end position="150"/>
    </location>
</feature>
<protein>
    <submittedName>
        <fullName evidence="3">Uncharacterized protein</fullName>
    </submittedName>
</protein>
<feature type="transmembrane region" description="Helical" evidence="2">
    <location>
        <begin position="49"/>
        <end position="73"/>
    </location>
</feature>
<gene>
    <name evidence="3" type="ORF">BBOH_0182</name>
</gene>
<organism evidence="3 4">
    <name type="scientific">Bifidobacterium bohemicum DSM 22767</name>
    <dbReference type="NCBI Taxonomy" id="1437606"/>
    <lineage>
        <taxon>Bacteria</taxon>
        <taxon>Bacillati</taxon>
        <taxon>Actinomycetota</taxon>
        <taxon>Actinomycetes</taxon>
        <taxon>Bifidobacteriales</taxon>
        <taxon>Bifidobacteriaceae</taxon>
        <taxon>Bifidobacterium</taxon>
    </lineage>
</organism>
<evidence type="ECO:0000256" key="1">
    <source>
        <dbReference type="SAM" id="MobiDB-lite"/>
    </source>
</evidence>
<keyword evidence="2" id="KW-1133">Transmembrane helix</keyword>